<accession>A0A1X9MA03</accession>
<dbReference type="CDD" id="cd05374">
    <property type="entry name" value="17beta-HSD-like_SDR_c"/>
    <property type="match status" value="1"/>
</dbReference>
<dbReference type="PANTHER" id="PTHR43976">
    <property type="entry name" value="SHORT CHAIN DEHYDROGENASE"/>
    <property type="match status" value="1"/>
</dbReference>
<dbReference type="EMBL" id="CP020814">
    <property type="protein sequence ID" value="ARK28421.1"/>
    <property type="molecule type" value="Genomic_DNA"/>
</dbReference>
<dbReference type="PRINTS" id="PR00080">
    <property type="entry name" value="SDRFAMILY"/>
</dbReference>
<dbReference type="Pfam" id="PF00106">
    <property type="entry name" value="adh_short"/>
    <property type="match status" value="1"/>
</dbReference>
<dbReference type="SUPFAM" id="SSF51735">
    <property type="entry name" value="NAD(P)-binding Rossmann-fold domains"/>
    <property type="match status" value="1"/>
</dbReference>
<evidence type="ECO:0000256" key="2">
    <source>
        <dbReference type="ARBA" id="ARBA00023002"/>
    </source>
</evidence>
<dbReference type="GO" id="GO:0016491">
    <property type="term" value="F:oxidoreductase activity"/>
    <property type="evidence" value="ECO:0007669"/>
    <property type="project" value="UniProtKB-KW"/>
</dbReference>
<dbReference type="PROSITE" id="PS00061">
    <property type="entry name" value="ADH_SHORT"/>
    <property type="match status" value="1"/>
</dbReference>
<gene>
    <name evidence="4" type="primary">ydfG</name>
    <name evidence="4" type="ORF">BkAM31D_00195</name>
</gene>
<dbReference type="RefSeq" id="WP_066159849.1">
    <property type="nucleotide sequence ID" value="NZ_CP020814.1"/>
</dbReference>
<dbReference type="KEGG" id="bkw:BkAM31D_00195"/>
<reference evidence="4 5" key="1">
    <citation type="submission" date="2017-04" db="EMBL/GenBank/DDBJ databases">
        <title>Bacillus krulwichiae AM31D Genome sequencing and assembly.</title>
        <authorList>
            <person name="Krulwich T.A."/>
            <person name="Anastor L."/>
            <person name="Ehrlich R."/>
            <person name="Ehrlich G.D."/>
            <person name="Janto B."/>
        </authorList>
    </citation>
    <scope>NUCLEOTIDE SEQUENCE [LARGE SCALE GENOMIC DNA]</scope>
    <source>
        <strain evidence="4 5">AM31D</strain>
    </source>
</reference>
<evidence type="ECO:0000256" key="1">
    <source>
        <dbReference type="ARBA" id="ARBA00006484"/>
    </source>
</evidence>
<comment type="similarity">
    <text evidence="1 3">Belongs to the short-chain dehydrogenases/reductases (SDR) family.</text>
</comment>
<dbReference type="PRINTS" id="PR00081">
    <property type="entry name" value="GDHRDH"/>
</dbReference>
<dbReference type="InterPro" id="IPR051911">
    <property type="entry name" value="SDR_oxidoreductase"/>
</dbReference>
<dbReference type="InterPro" id="IPR020904">
    <property type="entry name" value="Sc_DH/Rdtase_CS"/>
</dbReference>
<name>A0A1X9MA03_9BACI</name>
<dbReference type="STRING" id="199441.BkAM31D_00195"/>
<evidence type="ECO:0000256" key="3">
    <source>
        <dbReference type="RuleBase" id="RU000363"/>
    </source>
</evidence>
<protein>
    <submittedName>
        <fullName evidence="4">NADP-dependent 3-hydroxy acid dehydrogenase YdfG</fullName>
        <ecNumber evidence="4">1.1.1.-</ecNumber>
    </submittedName>
</protein>
<dbReference type="Proteomes" id="UP000193006">
    <property type="component" value="Chromosome"/>
</dbReference>
<keyword evidence="5" id="KW-1185">Reference proteome</keyword>
<organism evidence="4 5">
    <name type="scientific">Halalkalibacter krulwichiae</name>
    <dbReference type="NCBI Taxonomy" id="199441"/>
    <lineage>
        <taxon>Bacteria</taxon>
        <taxon>Bacillati</taxon>
        <taxon>Bacillota</taxon>
        <taxon>Bacilli</taxon>
        <taxon>Bacillales</taxon>
        <taxon>Bacillaceae</taxon>
        <taxon>Halalkalibacter</taxon>
    </lineage>
</organism>
<evidence type="ECO:0000313" key="4">
    <source>
        <dbReference type="EMBL" id="ARK28421.1"/>
    </source>
</evidence>
<dbReference type="InterPro" id="IPR002347">
    <property type="entry name" value="SDR_fam"/>
</dbReference>
<proteinExistence type="inferred from homology"/>
<evidence type="ECO:0000313" key="5">
    <source>
        <dbReference type="Proteomes" id="UP000193006"/>
    </source>
</evidence>
<dbReference type="PANTHER" id="PTHR43976:SF16">
    <property type="entry name" value="SHORT-CHAIN DEHYDROGENASE_REDUCTASE FAMILY PROTEIN"/>
    <property type="match status" value="1"/>
</dbReference>
<dbReference type="NCBIfam" id="NF005372">
    <property type="entry name" value="PRK06914.1"/>
    <property type="match status" value="1"/>
</dbReference>
<dbReference type="AlphaFoldDB" id="A0A1X9MA03"/>
<keyword evidence="2 4" id="KW-0560">Oxidoreductase</keyword>
<dbReference type="InterPro" id="IPR036291">
    <property type="entry name" value="NAD(P)-bd_dom_sf"/>
</dbReference>
<sequence length="285" mass="32086">MDKQIVLITGSSSGFGYLTTLELAKRGYLVIATMRDLTKKTALIHQAKQLNITENIITIQLDVTDETQLQKLEDTIKQRFGKIDILINNAGYSVGGVTEQIDVNTWKAQLETNVFGVIAVTKAFLPLMRERRAGKIINIGSISGQFGFPGLGPYVTSKFALSGFSESLRLELLPFNIHVSLIEAGSFKTKIWTKALNQKSSYHNEDYDQFVSNVRQAANRSADDAEDPQKVIHVILQICTAERPKFRYQVGKGVKRLLALKNFLPWPIIEWAIQKKLYNQKRPKS</sequence>
<dbReference type="Gene3D" id="3.40.50.720">
    <property type="entry name" value="NAD(P)-binding Rossmann-like Domain"/>
    <property type="match status" value="1"/>
</dbReference>
<dbReference type="EC" id="1.1.1.-" evidence="4"/>